<evidence type="ECO:0000259" key="1">
    <source>
        <dbReference type="Pfam" id="PF08818"/>
    </source>
</evidence>
<name>A0ABM5MY56_EMTOG</name>
<sequence length="138" mass="15440">MATNKTTENTADVTDFINRISDELKRNDSTQLVEIFEKQTSFQAKMWGASIIGFGSYHYKYPSGHEGNAPIVAFSPRAAAISLYVYLPPDQRESLLTKLGKTKSGKGCIYIKKLSHINLEVLNELIDIAVNYNKEIHG</sequence>
<proteinExistence type="predicted"/>
<dbReference type="EMBL" id="CP002961">
    <property type="protein sequence ID" value="AFK02043.1"/>
    <property type="molecule type" value="Genomic_DNA"/>
</dbReference>
<dbReference type="RefSeq" id="WP_015027743.1">
    <property type="nucleotide sequence ID" value="NC_018748.1"/>
</dbReference>
<organism evidence="2 3">
    <name type="scientific">Emticicia oligotrophica (strain DSM 17448 / CIP 109782 / MTCC 6937 / GPTSA100-15)</name>
    <dbReference type="NCBI Taxonomy" id="929562"/>
    <lineage>
        <taxon>Bacteria</taxon>
        <taxon>Pseudomonadati</taxon>
        <taxon>Bacteroidota</taxon>
        <taxon>Cytophagia</taxon>
        <taxon>Cytophagales</taxon>
        <taxon>Leadbetterellaceae</taxon>
        <taxon>Emticicia</taxon>
    </lineage>
</organism>
<accession>A0ABM5MY56</accession>
<dbReference type="Pfam" id="PF08818">
    <property type="entry name" value="DUF1801"/>
    <property type="match status" value="1"/>
</dbReference>
<dbReference type="SUPFAM" id="SSF159888">
    <property type="entry name" value="YdhG-like"/>
    <property type="match status" value="1"/>
</dbReference>
<keyword evidence="3" id="KW-1185">Reference proteome</keyword>
<protein>
    <recommendedName>
        <fullName evidence="1">YdhG-like domain-containing protein</fullName>
    </recommendedName>
</protein>
<dbReference type="Proteomes" id="UP000002875">
    <property type="component" value="Chromosome"/>
</dbReference>
<evidence type="ECO:0000313" key="3">
    <source>
        <dbReference type="Proteomes" id="UP000002875"/>
    </source>
</evidence>
<reference evidence="2 3" key="1">
    <citation type="submission" date="2011-07" db="EMBL/GenBank/DDBJ databases">
        <title>The complete genome of chromosome of Emticicia oligotrophica DSM 17448.</title>
        <authorList>
            <consortium name="US DOE Joint Genome Institute (JGI-PGF)"/>
            <person name="Lucas S."/>
            <person name="Han J."/>
            <person name="Lapidus A."/>
            <person name="Bruce D."/>
            <person name="Goodwin L."/>
            <person name="Pitluck S."/>
            <person name="Peters L."/>
            <person name="Kyrpides N."/>
            <person name="Mavromatis K."/>
            <person name="Ivanova N."/>
            <person name="Ovchinnikova G."/>
            <person name="Teshima H."/>
            <person name="Detter J.C."/>
            <person name="Tapia R."/>
            <person name="Han C."/>
            <person name="Land M."/>
            <person name="Hauser L."/>
            <person name="Markowitz V."/>
            <person name="Cheng J.-F."/>
            <person name="Hugenholtz P."/>
            <person name="Woyke T."/>
            <person name="Wu D."/>
            <person name="Tindall B."/>
            <person name="Pomrenke H."/>
            <person name="Brambilla E."/>
            <person name="Klenk H.-P."/>
            <person name="Eisen J.A."/>
        </authorList>
    </citation>
    <scope>NUCLEOTIDE SEQUENCE [LARGE SCALE GENOMIC DNA]</scope>
    <source>
        <strain evidence="2 3">DSM 17448</strain>
    </source>
</reference>
<dbReference type="InterPro" id="IPR014922">
    <property type="entry name" value="YdhG-like"/>
</dbReference>
<feature type="domain" description="YdhG-like" evidence="1">
    <location>
        <begin position="26"/>
        <end position="129"/>
    </location>
</feature>
<evidence type="ECO:0000313" key="2">
    <source>
        <dbReference type="EMBL" id="AFK02043.1"/>
    </source>
</evidence>
<gene>
    <name evidence="2" type="ordered locus">Emtol_0892</name>
</gene>